<dbReference type="InterPro" id="IPR002731">
    <property type="entry name" value="ATPase_BadF"/>
</dbReference>
<dbReference type="GO" id="GO:0016301">
    <property type="term" value="F:kinase activity"/>
    <property type="evidence" value="ECO:0007669"/>
    <property type="project" value="UniProtKB-KW"/>
</dbReference>
<dbReference type="PANTHER" id="PTHR43190:SF3">
    <property type="entry name" value="N-ACETYL-D-GLUCOSAMINE KINASE"/>
    <property type="match status" value="1"/>
</dbReference>
<dbReference type="InterPro" id="IPR043129">
    <property type="entry name" value="ATPase_NBD"/>
</dbReference>
<dbReference type="CDD" id="cd24007">
    <property type="entry name" value="ASKHA_NBD_eukNAGK-like"/>
    <property type="match status" value="1"/>
</dbReference>
<evidence type="ECO:0000313" key="3">
    <source>
        <dbReference type="Proteomes" id="UP000014155"/>
    </source>
</evidence>
<dbReference type="Proteomes" id="UP000014155">
    <property type="component" value="Unassembled WGS sequence"/>
</dbReference>
<dbReference type="Pfam" id="PF01869">
    <property type="entry name" value="BcrAD_BadFG"/>
    <property type="match status" value="1"/>
</dbReference>
<evidence type="ECO:0000259" key="1">
    <source>
        <dbReference type="Pfam" id="PF01869"/>
    </source>
</evidence>
<keyword evidence="3" id="KW-1185">Reference proteome</keyword>
<comment type="caution">
    <text evidence="2">The sequence shown here is derived from an EMBL/GenBank/DDBJ whole genome shotgun (WGS) entry which is preliminary data.</text>
</comment>
<feature type="domain" description="ATPase BadF/BadG/BcrA/BcrD type" evidence="1">
    <location>
        <begin position="9"/>
        <end position="304"/>
    </location>
</feature>
<accession>S0FLC4</accession>
<dbReference type="SUPFAM" id="SSF53067">
    <property type="entry name" value="Actin-like ATPase domain"/>
    <property type="match status" value="2"/>
</dbReference>
<protein>
    <submittedName>
        <fullName evidence="2">Putative N-acetylglucosamine kinase</fullName>
    </submittedName>
</protein>
<sequence>MEDSVKYVIGIDQGASKTHAIVSDEYGIVLGMGKSYGACHSSDGMTHAITAVKEAVDQALEQSGISIQEIELIAAGMTGVDWDFEEALLTKVLREAFPTEKVIVVNDCIIAMRAGTRRSYGCVLCAGSGLNCAVRNENGDQIIYGFYIDDEFQGGYSLGKKTIRAVIDSHIGLKGETKLTRMILDYFNVDTVDELLYRKMTNAVTSKDYLYLPIILEEAAAQNDSVALNVLADYGKNIAMYAVRGMEKLSMLNMGVDIILSGSIFKCKLPILREAVSLEVHKYAINAKIVDAVYEPIVGAALLGLDSLNKVIPEEVYDNLEKSADKFKIKRMSDEEEG</sequence>
<reference evidence="2 3" key="1">
    <citation type="journal article" date="2013" name="Genome Announc.">
        <title>Draft Genome Sequence of the Cellulolytic, Mesophilic, Anaerobic Bacterium Clostridium termitidis Strain CT1112 (DSM 5398).</title>
        <authorList>
            <person name="Lal S."/>
            <person name="Ramachandran U."/>
            <person name="Zhang X."/>
            <person name="Munir R."/>
            <person name="Sparling R."/>
            <person name="Levin D.B."/>
        </authorList>
    </citation>
    <scope>NUCLEOTIDE SEQUENCE [LARGE SCALE GENOMIC DNA]</scope>
    <source>
        <strain evidence="2 3">CT1112</strain>
    </source>
</reference>
<keyword evidence="2" id="KW-0808">Transferase</keyword>
<dbReference type="eggNOG" id="COG2971">
    <property type="taxonomic scope" value="Bacteria"/>
</dbReference>
<gene>
    <name evidence="2" type="ORF">CTER_4395</name>
</gene>
<name>S0FLC4_RUMCE</name>
<dbReference type="InterPro" id="IPR052519">
    <property type="entry name" value="Euk-type_GlcNAc_Kinase"/>
</dbReference>
<dbReference type="PANTHER" id="PTHR43190">
    <property type="entry name" value="N-ACETYL-D-GLUCOSAMINE KINASE"/>
    <property type="match status" value="1"/>
</dbReference>
<evidence type="ECO:0000313" key="2">
    <source>
        <dbReference type="EMBL" id="EMS69969.1"/>
    </source>
</evidence>
<dbReference type="EMBL" id="AORV01000061">
    <property type="protein sequence ID" value="EMS69969.1"/>
    <property type="molecule type" value="Genomic_DNA"/>
</dbReference>
<keyword evidence="2" id="KW-0418">Kinase</keyword>
<dbReference type="PATRIC" id="fig|1195236.3.peg.4581"/>
<dbReference type="Gene3D" id="3.30.420.40">
    <property type="match status" value="2"/>
</dbReference>
<organism evidence="2 3">
    <name type="scientific">Ruminiclostridium cellobioparum subsp. termitidis CT1112</name>
    <dbReference type="NCBI Taxonomy" id="1195236"/>
    <lineage>
        <taxon>Bacteria</taxon>
        <taxon>Bacillati</taxon>
        <taxon>Bacillota</taxon>
        <taxon>Clostridia</taxon>
        <taxon>Eubacteriales</taxon>
        <taxon>Oscillospiraceae</taxon>
        <taxon>Ruminiclostridium</taxon>
    </lineage>
</organism>
<proteinExistence type="predicted"/>
<dbReference type="AlphaFoldDB" id="S0FLC4"/>
<dbReference type="STRING" id="1195236.CTER_4395"/>